<dbReference type="EC" id="3.2.1.-" evidence="6"/>
<comment type="pathway">
    <text evidence="2">Protein modification; protein glycosylation.</text>
</comment>
<dbReference type="PANTHER" id="PTHR11742">
    <property type="entry name" value="MANNOSYL-OLIGOSACCHARIDE ALPHA-1,2-MANNOSIDASE-RELATED"/>
    <property type="match status" value="1"/>
</dbReference>
<organism evidence="7 8">
    <name type="scientific">Symbiodinium pilosum</name>
    <name type="common">Dinoflagellate</name>
    <dbReference type="NCBI Taxonomy" id="2952"/>
    <lineage>
        <taxon>Eukaryota</taxon>
        <taxon>Sar</taxon>
        <taxon>Alveolata</taxon>
        <taxon>Dinophyceae</taxon>
        <taxon>Suessiales</taxon>
        <taxon>Symbiodiniaceae</taxon>
        <taxon>Symbiodinium</taxon>
    </lineage>
</organism>
<keyword evidence="8" id="KW-1185">Reference proteome</keyword>
<dbReference type="SUPFAM" id="SSF48225">
    <property type="entry name" value="Seven-hairpin glycosidases"/>
    <property type="match status" value="1"/>
</dbReference>
<keyword evidence="6" id="KW-0326">Glycosidase</keyword>
<accession>A0A812QC74</accession>
<evidence type="ECO:0000256" key="4">
    <source>
        <dbReference type="ARBA" id="ARBA00022801"/>
    </source>
</evidence>
<evidence type="ECO:0000256" key="2">
    <source>
        <dbReference type="ARBA" id="ARBA00004922"/>
    </source>
</evidence>
<dbReference type="AlphaFoldDB" id="A0A812QC74"/>
<proteinExistence type="inferred from homology"/>
<evidence type="ECO:0000313" key="7">
    <source>
        <dbReference type="EMBL" id="CAE7387374.1"/>
    </source>
</evidence>
<dbReference type="InterPro" id="IPR050749">
    <property type="entry name" value="Glycosyl_Hydrolase_47"/>
</dbReference>
<dbReference type="GO" id="GO:0005783">
    <property type="term" value="C:endoplasmic reticulum"/>
    <property type="evidence" value="ECO:0007669"/>
    <property type="project" value="TreeGrafter"/>
</dbReference>
<keyword evidence="5" id="KW-1015">Disulfide bond</keyword>
<reference evidence="7" key="1">
    <citation type="submission" date="2021-02" db="EMBL/GenBank/DDBJ databases">
        <authorList>
            <person name="Dougan E. K."/>
            <person name="Rhodes N."/>
            <person name="Thang M."/>
            <person name="Chan C."/>
        </authorList>
    </citation>
    <scope>NUCLEOTIDE SEQUENCE</scope>
</reference>
<dbReference type="GO" id="GO:0016020">
    <property type="term" value="C:membrane"/>
    <property type="evidence" value="ECO:0007669"/>
    <property type="project" value="InterPro"/>
</dbReference>
<dbReference type="OrthoDB" id="432170at2759"/>
<dbReference type="InterPro" id="IPR001382">
    <property type="entry name" value="Glyco_hydro_47"/>
</dbReference>
<name>A0A812QC74_SYMPI</name>
<feature type="non-terminal residue" evidence="7">
    <location>
        <position position="69"/>
    </location>
</feature>
<dbReference type="GO" id="GO:0005975">
    <property type="term" value="P:carbohydrate metabolic process"/>
    <property type="evidence" value="ECO:0007669"/>
    <property type="project" value="InterPro"/>
</dbReference>
<dbReference type="Proteomes" id="UP000649617">
    <property type="component" value="Unassembled WGS sequence"/>
</dbReference>
<dbReference type="InterPro" id="IPR036026">
    <property type="entry name" value="Seven-hairpin_glycosidases"/>
</dbReference>
<evidence type="ECO:0000256" key="6">
    <source>
        <dbReference type="RuleBase" id="RU361193"/>
    </source>
</evidence>
<protein>
    <recommendedName>
        <fullName evidence="6">alpha-1,2-Mannosidase</fullName>
        <ecNumber evidence="6">3.2.1.-</ecNumber>
    </recommendedName>
</protein>
<sequence length="69" mass="7733">MASPWSKVEEERQESVAAAFLHAWNAYKVHCWGKDELRPVSKTCSNDFGGLGVQIIDALDSLWLLGLQE</sequence>
<dbReference type="Gene3D" id="1.50.10.10">
    <property type="match status" value="1"/>
</dbReference>
<dbReference type="InterPro" id="IPR012341">
    <property type="entry name" value="6hp_glycosidase-like_sf"/>
</dbReference>
<dbReference type="Pfam" id="PF01532">
    <property type="entry name" value="Glyco_hydro_47"/>
    <property type="match status" value="1"/>
</dbReference>
<dbReference type="PRINTS" id="PR00747">
    <property type="entry name" value="GLYHDRLASE47"/>
</dbReference>
<dbReference type="GO" id="GO:0005509">
    <property type="term" value="F:calcium ion binding"/>
    <property type="evidence" value="ECO:0007669"/>
    <property type="project" value="InterPro"/>
</dbReference>
<evidence type="ECO:0000313" key="8">
    <source>
        <dbReference type="Proteomes" id="UP000649617"/>
    </source>
</evidence>
<comment type="similarity">
    <text evidence="3 6">Belongs to the glycosyl hydrolase 47 family.</text>
</comment>
<keyword evidence="4 6" id="KW-0378">Hydrolase</keyword>
<gene>
    <name evidence="7" type="primary">Man1b1</name>
    <name evidence="7" type="ORF">SPIL2461_LOCUS9494</name>
</gene>
<evidence type="ECO:0000256" key="1">
    <source>
        <dbReference type="ARBA" id="ARBA00001913"/>
    </source>
</evidence>
<comment type="cofactor">
    <cofactor evidence="1">
        <name>Ca(2+)</name>
        <dbReference type="ChEBI" id="CHEBI:29108"/>
    </cofactor>
</comment>
<comment type="caution">
    <text evidence="7">The sequence shown here is derived from an EMBL/GenBank/DDBJ whole genome shotgun (WGS) entry which is preliminary data.</text>
</comment>
<dbReference type="GO" id="GO:0004571">
    <property type="term" value="F:mannosyl-oligosaccharide 1,2-alpha-mannosidase activity"/>
    <property type="evidence" value="ECO:0007669"/>
    <property type="project" value="InterPro"/>
</dbReference>
<evidence type="ECO:0000256" key="5">
    <source>
        <dbReference type="ARBA" id="ARBA00023157"/>
    </source>
</evidence>
<evidence type="ECO:0000256" key="3">
    <source>
        <dbReference type="ARBA" id="ARBA00007658"/>
    </source>
</evidence>
<dbReference type="EMBL" id="CAJNIZ010016557">
    <property type="protein sequence ID" value="CAE7387374.1"/>
    <property type="molecule type" value="Genomic_DNA"/>
</dbReference>